<keyword evidence="1" id="KW-0812">Transmembrane</keyword>
<comment type="caution">
    <text evidence="2">The sequence shown here is derived from an EMBL/GenBank/DDBJ whole genome shotgun (WGS) entry which is preliminary data.</text>
</comment>
<reference evidence="2" key="1">
    <citation type="submission" date="2020-10" db="EMBL/GenBank/DDBJ databases">
        <authorList>
            <person name="Han B."/>
            <person name="Lu T."/>
            <person name="Zhao Q."/>
            <person name="Huang X."/>
            <person name="Zhao Y."/>
        </authorList>
    </citation>
    <scope>NUCLEOTIDE SEQUENCE</scope>
</reference>
<feature type="transmembrane region" description="Helical" evidence="1">
    <location>
        <begin position="12"/>
        <end position="35"/>
    </location>
</feature>
<dbReference type="AlphaFoldDB" id="A0A811NUM2"/>
<name>A0A811NUM2_9POAL</name>
<dbReference type="EMBL" id="CAJGYO010000005">
    <property type="protein sequence ID" value="CAD6228473.1"/>
    <property type="molecule type" value="Genomic_DNA"/>
</dbReference>
<evidence type="ECO:0000313" key="3">
    <source>
        <dbReference type="Proteomes" id="UP000604825"/>
    </source>
</evidence>
<organism evidence="2 3">
    <name type="scientific">Miscanthus lutarioriparius</name>
    <dbReference type="NCBI Taxonomy" id="422564"/>
    <lineage>
        <taxon>Eukaryota</taxon>
        <taxon>Viridiplantae</taxon>
        <taxon>Streptophyta</taxon>
        <taxon>Embryophyta</taxon>
        <taxon>Tracheophyta</taxon>
        <taxon>Spermatophyta</taxon>
        <taxon>Magnoliopsida</taxon>
        <taxon>Liliopsida</taxon>
        <taxon>Poales</taxon>
        <taxon>Poaceae</taxon>
        <taxon>PACMAD clade</taxon>
        <taxon>Panicoideae</taxon>
        <taxon>Andropogonodae</taxon>
        <taxon>Andropogoneae</taxon>
        <taxon>Saccharinae</taxon>
        <taxon>Miscanthus</taxon>
    </lineage>
</organism>
<evidence type="ECO:0000313" key="2">
    <source>
        <dbReference type="EMBL" id="CAD6228473.1"/>
    </source>
</evidence>
<proteinExistence type="predicted"/>
<keyword evidence="1" id="KW-1133">Transmembrane helix</keyword>
<sequence>MEPQKGYLRRIAFFVFEMWLATVCALVILFALASIGRSLDMLEKSYYTEIGVASPGDSIESQDSAEVKFVLTFFNSHHMATIFLSFF</sequence>
<dbReference type="Proteomes" id="UP000604825">
    <property type="component" value="Unassembled WGS sequence"/>
</dbReference>
<keyword evidence="1" id="KW-0472">Membrane</keyword>
<keyword evidence="3" id="KW-1185">Reference proteome</keyword>
<protein>
    <submittedName>
        <fullName evidence="2">Uncharacterized protein</fullName>
    </submittedName>
</protein>
<evidence type="ECO:0000256" key="1">
    <source>
        <dbReference type="SAM" id="Phobius"/>
    </source>
</evidence>
<gene>
    <name evidence="2" type="ORF">NCGR_LOCUS19255</name>
</gene>
<accession>A0A811NUM2</accession>